<evidence type="ECO:0000313" key="3">
    <source>
        <dbReference type="Proteomes" id="UP001140949"/>
    </source>
</evidence>
<sequence>MVQFLKRRQSLNWYKSLKQEEEEHAMFEVPEWQASSLILEGSGAANGSERNERTFRPLLTTSRSGLRSTGAKTGCPSPTRQGWVARCSFSPKGRLGSRKRRM</sequence>
<evidence type="ECO:0000256" key="1">
    <source>
        <dbReference type="SAM" id="MobiDB-lite"/>
    </source>
</evidence>
<feature type="compositionally biased region" description="Polar residues" evidence="1">
    <location>
        <begin position="59"/>
        <end position="80"/>
    </location>
</feature>
<dbReference type="GO" id="GO:0005840">
    <property type="term" value="C:ribosome"/>
    <property type="evidence" value="ECO:0007669"/>
    <property type="project" value="UniProtKB-KW"/>
</dbReference>
<reference evidence="2" key="1">
    <citation type="journal article" date="2023" name="GigaByte">
        <title>Genome assembly of the bearded iris, Iris pallida Lam.</title>
        <authorList>
            <person name="Bruccoleri R.E."/>
            <person name="Oakeley E.J."/>
            <person name="Faust A.M.E."/>
            <person name="Altorfer M."/>
            <person name="Dessus-Babus S."/>
            <person name="Burckhardt D."/>
            <person name="Oertli M."/>
            <person name="Naumann U."/>
            <person name="Petersen F."/>
            <person name="Wong J."/>
        </authorList>
    </citation>
    <scope>NUCLEOTIDE SEQUENCE</scope>
    <source>
        <strain evidence="2">GSM-AAB239-AS_SAM_17_03QT</strain>
    </source>
</reference>
<feature type="region of interest" description="Disordered" evidence="1">
    <location>
        <begin position="43"/>
        <end position="80"/>
    </location>
</feature>
<accession>A0AAX6F0P6</accession>
<dbReference type="AlphaFoldDB" id="A0AAX6F0P6"/>
<proteinExistence type="predicted"/>
<organism evidence="2 3">
    <name type="scientific">Iris pallida</name>
    <name type="common">Sweet iris</name>
    <dbReference type="NCBI Taxonomy" id="29817"/>
    <lineage>
        <taxon>Eukaryota</taxon>
        <taxon>Viridiplantae</taxon>
        <taxon>Streptophyta</taxon>
        <taxon>Embryophyta</taxon>
        <taxon>Tracheophyta</taxon>
        <taxon>Spermatophyta</taxon>
        <taxon>Magnoliopsida</taxon>
        <taxon>Liliopsida</taxon>
        <taxon>Asparagales</taxon>
        <taxon>Iridaceae</taxon>
        <taxon>Iridoideae</taxon>
        <taxon>Irideae</taxon>
        <taxon>Iris</taxon>
    </lineage>
</organism>
<protein>
    <submittedName>
        <fullName evidence="2">40S ribosomal protein S14</fullName>
    </submittedName>
</protein>
<keyword evidence="3" id="KW-1185">Reference proteome</keyword>
<comment type="caution">
    <text evidence="2">The sequence shown here is derived from an EMBL/GenBank/DDBJ whole genome shotgun (WGS) entry which is preliminary data.</text>
</comment>
<name>A0AAX6F0P6_IRIPA</name>
<dbReference type="EMBL" id="JANAVB010033013">
    <property type="protein sequence ID" value="KAJ6809699.1"/>
    <property type="molecule type" value="Genomic_DNA"/>
</dbReference>
<keyword evidence="2" id="KW-0687">Ribonucleoprotein</keyword>
<reference evidence="2" key="2">
    <citation type="submission" date="2023-04" db="EMBL/GenBank/DDBJ databases">
        <authorList>
            <person name="Bruccoleri R.E."/>
            <person name="Oakeley E.J."/>
            <person name="Faust A.-M."/>
            <person name="Dessus-Babus S."/>
            <person name="Altorfer M."/>
            <person name="Burckhardt D."/>
            <person name="Oertli M."/>
            <person name="Naumann U."/>
            <person name="Petersen F."/>
            <person name="Wong J."/>
        </authorList>
    </citation>
    <scope>NUCLEOTIDE SEQUENCE</scope>
    <source>
        <strain evidence="2">GSM-AAB239-AS_SAM_17_03QT</strain>
        <tissue evidence="2">Leaf</tissue>
    </source>
</reference>
<dbReference type="Proteomes" id="UP001140949">
    <property type="component" value="Unassembled WGS sequence"/>
</dbReference>
<keyword evidence="2" id="KW-0689">Ribosomal protein</keyword>
<evidence type="ECO:0000313" key="2">
    <source>
        <dbReference type="EMBL" id="KAJ6809699.1"/>
    </source>
</evidence>
<gene>
    <name evidence="2" type="ORF">M6B38_162980</name>
</gene>